<dbReference type="Proteomes" id="UP000481861">
    <property type="component" value="Unassembled WGS sequence"/>
</dbReference>
<comment type="caution">
    <text evidence="1">The sequence shown here is derived from an EMBL/GenBank/DDBJ whole genome shotgun (WGS) entry which is preliminary data.</text>
</comment>
<proteinExistence type="predicted"/>
<accession>A0A7C8IJ02</accession>
<name>A0A7C8IJ02_9PLEO</name>
<reference evidence="1 2" key="1">
    <citation type="submission" date="2020-01" db="EMBL/GenBank/DDBJ databases">
        <authorList>
            <consortium name="DOE Joint Genome Institute"/>
            <person name="Haridas S."/>
            <person name="Albert R."/>
            <person name="Binder M."/>
            <person name="Bloem J."/>
            <person name="Labutti K."/>
            <person name="Salamov A."/>
            <person name="Andreopoulos B."/>
            <person name="Baker S.E."/>
            <person name="Barry K."/>
            <person name="Bills G."/>
            <person name="Bluhm B.H."/>
            <person name="Cannon C."/>
            <person name="Castanera R."/>
            <person name="Culley D.E."/>
            <person name="Daum C."/>
            <person name="Ezra D."/>
            <person name="Gonzalez J.B."/>
            <person name="Henrissat B."/>
            <person name="Kuo A."/>
            <person name="Liang C."/>
            <person name="Lipzen A."/>
            <person name="Lutzoni F."/>
            <person name="Magnuson J."/>
            <person name="Mondo S."/>
            <person name="Nolan M."/>
            <person name="Ohm R."/>
            <person name="Pangilinan J."/>
            <person name="Park H.-J.H."/>
            <person name="Ramirez L."/>
            <person name="Alfaro M."/>
            <person name="Sun H."/>
            <person name="Tritt A."/>
            <person name="Yoshinaga Y."/>
            <person name="Zwiers L.-H.L."/>
            <person name="Turgeon B.G."/>
            <person name="Goodwin S.B."/>
            <person name="Spatafora J.W."/>
            <person name="Crous P.W."/>
            <person name="Grigoriev I.V."/>
        </authorList>
    </citation>
    <scope>NUCLEOTIDE SEQUENCE [LARGE SCALE GENOMIC DNA]</scope>
    <source>
        <strain evidence="1 2">CBS 611.86</strain>
    </source>
</reference>
<gene>
    <name evidence="1" type="ORF">BDV95DRAFT_590256</name>
</gene>
<dbReference type="EMBL" id="JAADJZ010000002">
    <property type="protein sequence ID" value="KAF2877732.1"/>
    <property type="molecule type" value="Genomic_DNA"/>
</dbReference>
<dbReference type="AlphaFoldDB" id="A0A7C8IJ02"/>
<evidence type="ECO:0000313" key="1">
    <source>
        <dbReference type="EMBL" id="KAF2877732.1"/>
    </source>
</evidence>
<protein>
    <submittedName>
        <fullName evidence="1">Uncharacterized protein</fullName>
    </submittedName>
</protein>
<sequence>MAPAPRARIASLESYTYDTITIAWWLRQDARVRSEYKRINAINMEKLEGDRHIPLQDLARDAVDHRNEAVLNMRRKTSPLGLLVALRHKSTLPEVETLRERKARSMYNCSWERCSAADRDMIYKSIMERSGSPNATFSALSELLPYVSMAIWALTKYDRDGAGRIEACRRSNRWRYLCGYDGAYWPAPERPPAPAAAAAAIVAVAHAAPSARDTWHPQALHRPAQDAGSAGRNSTADFFRVVHAPVPVKQRQNKHAKQIVPEKVLDVRHGAVERNKVACDAVDFVSSEFSVKEQVGKDVAQCALGRGELDVGHGE</sequence>
<evidence type="ECO:0000313" key="2">
    <source>
        <dbReference type="Proteomes" id="UP000481861"/>
    </source>
</evidence>
<keyword evidence="2" id="KW-1185">Reference proteome</keyword>
<organism evidence="1 2">
    <name type="scientific">Massariosphaeria phaeospora</name>
    <dbReference type="NCBI Taxonomy" id="100035"/>
    <lineage>
        <taxon>Eukaryota</taxon>
        <taxon>Fungi</taxon>
        <taxon>Dikarya</taxon>
        <taxon>Ascomycota</taxon>
        <taxon>Pezizomycotina</taxon>
        <taxon>Dothideomycetes</taxon>
        <taxon>Pleosporomycetidae</taxon>
        <taxon>Pleosporales</taxon>
        <taxon>Pleosporales incertae sedis</taxon>
        <taxon>Massariosphaeria</taxon>
    </lineage>
</organism>